<organism evidence="2">
    <name type="scientific">Arundo donax</name>
    <name type="common">Giant reed</name>
    <name type="synonym">Donax arundinaceus</name>
    <dbReference type="NCBI Taxonomy" id="35708"/>
    <lineage>
        <taxon>Eukaryota</taxon>
        <taxon>Viridiplantae</taxon>
        <taxon>Streptophyta</taxon>
        <taxon>Embryophyta</taxon>
        <taxon>Tracheophyta</taxon>
        <taxon>Spermatophyta</taxon>
        <taxon>Magnoliopsida</taxon>
        <taxon>Liliopsida</taxon>
        <taxon>Poales</taxon>
        <taxon>Poaceae</taxon>
        <taxon>PACMAD clade</taxon>
        <taxon>Arundinoideae</taxon>
        <taxon>Arundineae</taxon>
        <taxon>Arundo</taxon>
    </lineage>
</organism>
<keyword evidence="1" id="KW-1133">Transmembrane helix</keyword>
<keyword evidence="1" id="KW-0812">Transmembrane</keyword>
<dbReference type="EMBL" id="GBRH01217547">
    <property type="protein sequence ID" value="JAD80348.1"/>
    <property type="molecule type" value="Transcribed_RNA"/>
</dbReference>
<accession>A0A0A9D103</accession>
<sequence>MNRLLLFVFGVRIYCTLYGLFVAHFVPGLCLVMHAAAGFQLILSPYNLAVLLREFCCSHLNKQTKVKIEWRVGWGRAEQVEFLSRRLTQVEIKIPYYS</sequence>
<name>A0A0A9D103_ARUDO</name>
<keyword evidence="1" id="KW-0472">Membrane</keyword>
<feature type="transmembrane region" description="Helical" evidence="1">
    <location>
        <begin position="25"/>
        <end position="43"/>
    </location>
</feature>
<protein>
    <submittedName>
        <fullName evidence="2">Uncharacterized protein</fullName>
    </submittedName>
</protein>
<evidence type="ECO:0000313" key="2">
    <source>
        <dbReference type="EMBL" id="JAD80348.1"/>
    </source>
</evidence>
<proteinExistence type="predicted"/>
<reference evidence="2" key="1">
    <citation type="submission" date="2014-09" db="EMBL/GenBank/DDBJ databases">
        <authorList>
            <person name="Magalhaes I.L.F."/>
            <person name="Oliveira U."/>
            <person name="Santos F.R."/>
            <person name="Vidigal T.H.D.A."/>
            <person name="Brescovit A.D."/>
            <person name="Santos A.J."/>
        </authorList>
    </citation>
    <scope>NUCLEOTIDE SEQUENCE</scope>
    <source>
        <tissue evidence="2">Shoot tissue taken approximately 20 cm above the soil surface</tissue>
    </source>
</reference>
<evidence type="ECO:0000256" key="1">
    <source>
        <dbReference type="SAM" id="Phobius"/>
    </source>
</evidence>
<dbReference type="AlphaFoldDB" id="A0A0A9D103"/>
<reference evidence="2" key="2">
    <citation type="journal article" date="2015" name="Data Brief">
        <title>Shoot transcriptome of the giant reed, Arundo donax.</title>
        <authorList>
            <person name="Barrero R.A."/>
            <person name="Guerrero F.D."/>
            <person name="Moolhuijzen P."/>
            <person name="Goolsby J.A."/>
            <person name="Tidwell J."/>
            <person name="Bellgard S.E."/>
            <person name="Bellgard M.I."/>
        </authorList>
    </citation>
    <scope>NUCLEOTIDE SEQUENCE</scope>
    <source>
        <tissue evidence="2">Shoot tissue taken approximately 20 cm above the soil surface</tissue>
    </source>
</reference>